<dbReference type="Proteomes" id="UP000256964">
    <property type="component" value="Unassembled WGS sequence"/>
</dbReference>
<proteinExistence type="predicted"/>
<protein>
    <recommendedName>
        <fullName evidence="3">F-box domain-containing protein</fullName>
    </recommendedName>
</protein>
<dbReference type="STRING" id="139420.A0A371CJ14"/>
<keyword evidence="2" id="KW-1185">Reference proteome</keyword>
<dbReference type="OrthoDB" id="2758487at2759"/>
<reference evidence="1 2" key="1">
    <citation type="journal article" date="2018" name="Biotechnol. Biofuels">
        <title>Integrative visual omics of the white-rot fungus Polyporus brumalis exposes the biotechnological potential of its oxidative enzymes for delignifying raw plant biomass.</title>
        <authorList>
            <person name="Miyauchi S."/>
            <person name="Rancon A."/>
            <person name="Drula E."/>
            <person name="Hage H."/>
            <person name="Chaduli D."/>
            <person name="Favel A."/>
            <person name="Grisel S."/>
            <person name="Henrissat B."/>
            <person name="Herpoel-Gimbert I."/>
            <person name="Ruiz-Duenas F.J."/>
            <person name="Chevret D."/>
            <person name="Hainaut M."/>
            <person name="Lin J."/>
            <person name="Wang M."/>
            <person name="Pangilinan J."/>
            <person name="Lipzen A."/>
            <person name="Lesage-Meessen L."/>
            <person name="Navarro D."/>
            <person name="Riley R."/>
            <person name="Grigoriev I.V."/>
            <person name="Zhou S."/>
            <person name="Raouche S."/>
            <person name="Rosso M.N."/>
        </authorList>
    </citation>
    <scope>NUCLEOTIDE SEQUENCE [LARGE SCALE GENOMIC DNA]</scope>
    <source>
        <strain evidence="1 2">BRFM 1820</strain>
    </source>
</reference>
<organism evidence="1 2">
    <name type="scientific">Lentinus brumalis</name>
    <dbReference type="NCBI Taxonomy" id="2498619"/>
    <lineage>
        <taxon>Eukaryota</taxon>
        <taxon>Fungi</taxon>
        <taxon>Dikarya</taxon>
        <taxon>Basidiomycota</taxon>
        <taxon>Agaricomycotina</taxon>
        <taxon>Agaricomycetes</taxon>
        <taxon>Polyporales</taxon>
        <taxon>Polyporaceae</taxon>
        <taxon>Lentinus</taxon>
    </lineage>
</organism>
<evidence type="ECO:0000313" key="2">
    <source>
        <dbReference type="Proteomes" id="UP000256964"/>
    </source>
</evidence>
<evidence type="ECO:0000313" key="1">
    <source>
        <dbReference type="EMBL" id="RDX40271.1"/>
    </source>
</evidence>
<sequence length="584" mass="65715">MTEDHTLKMFHSFSSTLGNELYNLRYESLRVLEEGLRSAAVLVRRRLNDSTSRLNRLPAEILTSLFLYVRDLHKAASKYDSHLVEAEPDIRSLLATTHVCHRLRLIALAFAPLWSTIPHSYPGDLDLLLVARSGNRPLRVFGDRSGFFRWCTSNTPIFDTPRRAQIQELYLTQMPMEACNEKLLATLASHLTYLNVIVTPRYPKGTREPFPRVYFGGEDPVVLRALALSLKAGVSPCDNFPSLAHLRLCGTDTEYMGRMFLQLLANTPVLETLYLVDAPLELDDDWASSDRIPMAQLNRLRALSFDNPGFEAAFAILEHIKFPPDAVVALHRLQYTRNTNLGTMFVPSLTKFTTLEVMESYPALHIRARGEGGGFWVHMTTDRFDVPMPTFRAIIPSLLNGFADTLDMVQTLRVGGSMSEASMTPSLLEITLPTASQLMPTLSSLFVASDSASNPAAHLVPSLKRALLSAKGSVPYPALETLGVLGTLPTTEDKHLLELLADRARRGHRIRTVFVRSSREKESTEALGSSGLREHVEKIDTRRVTWDPEGDSFWRFENEYWKLYPEGTRRQMVDMWGLPEIGRG</sequence>
<name>A0A371CJ14_9APHY</name>
<dbReference type="EMBL" id="KZ857569">
    <property type="protein sequence ID" value="RDX40271.1"/>
    <property type="molecule type" value="Genomic_DNA"/>
</dbReference>
<accession>A0A371CJ14</accession>
<gene>
    <name evidence="1" type="ORF">OH76DRAFT_1394354</name>
</gene>
<evidence type="ECO:0008006" key="3">
    <source>
        <dbReference type="Google" id="ProtNLM"/>
    </source>
</evidence>
<dbReference type="AlphaFoldDB" id="A0A371CJ14"/>